<dbReference type="AlphaFoldDB" id="A0A2I1I4M2"/>
<gene>
    <name evidence="3" type="ORF">CYJ25_05825</name>
</gene>
<dbReference type="GO" id="GO:0048038">
    <property type="term" value="F:quinone binding"/>
    <property type="evidence" value="ECO:0007669"/>
    <property type="project" value="UniProtKB-UniRule"/>
</dbReference>
<keyword evidence="1" id="KW-0812">Transmembrane</keyword>
<comment type="catalytic activity">
    <reaction evidence="1">
        <text>a quinone + NADH + 5 H(+)(in) = a quinol + NAD(+) + 4 H(+)(out)</text>
        <dbReference type="Rhea" id="RHEA:57888"/>
        <dbReference type="ChEBI" id="CHEBI:15378"/>
        <dbReference type="ChEBI" id="CHEBI:24646"/>
        <dbReference type="ChEBI" id="CHEBI:57540"/>
        <dbReference type="ChEBI" id="CHEBI:57945"/>
        <dbReference type="ChEBI" id="CHEBI:132124"/>
    </reaction>
</comment>
<dbReference type="InterPro" id="IPR042106">
    <property type="entry name" value="Nuo/plastoQ_OxRdtase_6_NuoJ"/>
</dbReference>
<evidence type="ECO:0000313" key="3">
    <source>
        <dbReference type="EMBL" id="PKY66092.1"/>
    </source>
</evidence>
<dbReference type="Gene3D" id="1.20.120.1200">
    <property type="entry name" value="NADH-ubiquinone/plastoquinone oxidoreductase chain 6, subunit NuoJ"/>
    <property type="match status" value="1"/>
</dbReference>
<keyword evidence="1" id="KW-0874">Quinone</keyword>
<feature type="transmembrane region" description="Helical" evidence="1">
    <location>
        <begin position="41"/>
        <end position="58"/>
    </location>
</feature>
<keyword evidence="1" id="KW-1003">Cell membrane</keyword>
<dbReference type="NCBIfam" id="NF005165">
    <property type="entry name" value="PRK06638.1-5"/>
    <property type="match status" value="1"/>
</dbReference>
<accession>A0A2I1I4M2</accession>
<comment type="subcellular location">
    <subcellularLocation>
        <location evidence="1">Cell membrane</location>
        <topology evidence="1">Multi-pass membrane protein</topology>
    </subcellularLocation>
</comment>
<comment type="function">
    <text evidence="1">NDH-1 shuttles electrons from NADH, via FMN and iron-sulfur (Fe-S) centers, to quinones in the respiratory chain. Couples the redox reaction to proton translocation (for every two electrons transferred, four hydrogen ions are translocated across the cytoplasmic membrane), and thus conserves the redox energy in a proton gradient.</text>
</comment>
<dbReference type="PANTHER" id="PTHR33269:SF19">
    <property type="entry name" value="NADH-QUINONE OXIDOREDUCTASE SUBUNIT J"/>
    <property type="match status" value="1"/>
</dbReference>
<dbReference type="GO" id="GO:0005886">
    <property type="term" value="C:plasma membrane"/>
    <property type="evidence" value="ECO:0007669"/>
    <property type="project" value="UniProtKB-SubCell"/>
</dbReference>
<comment type="similarity">
    <text evidence="1">Belongs to the complex I subunit 6 family.</text>
</comment>
<feature type="transmembrane region" description="Helical" evidence="1">
    <location>
        <begin position="157"/>
        <end position="177"/>
    </location>
</feature>
<dbReference type="InterPro" id="IPR001457">
    <property type="entry name" value="NADH_UbQ/plastoQ_OxRdtase_su6"/>
</dbReference>
<keyword evidence="1" id="KW-1133">Transmembrane helix</keyword>
<protein>
    <recommendedName>
        <fullName evidence="1">NADH-quinone oxidoreductase subunit J</fullName>
        <ecNumber evidence="1">7.1.1.-</ecNumber>
    </recommendedName>
</protein>
<comment type="caution">
    <text evidence="3">The sequence shown here is derived from an EMBL/GenBank/DDBJ whole genome shotgun (WGS) entry which is preliminary data.</text>
</comment>
<name>A0A2I1I4M2_9ACTO</name>
<feature type="transmembrane region" description="Helical" evidence="1">
    <location>
        <begin position="104"/>
        <end position="123"/>
    </location>
</feature>
<proteinExistence type="inferred from homology"/>
<feature type="transmembrane region" description="Helical" evidence="1">
    <location>
        <begin position="70"/>
        <end position="92"/>
    </location>
</feature>
<dbReference type="Proteomes" id="UP000234545">
    <property type="component" value="Unassembled WGS sequence"/>
</dbReference>
<keyword evidence="1" id="KW-0520">NAD</keyword>
<dbReference type="RefSeq" id="WP_101628248.1">
    <property type="nucleotide sequence ID" value="NZ_PKKJ01000006.1"/>
</dbReference>
<dbReference type="GO" id="GO:0008137">
    <property type="term" value="F:NADH dehydrogenase (ubiquinone) activity"/>
    <property type="evidence" value="ECO:0007669"/>
    <property type="project" value="UniProtKB-UniRule"/>
</dbReference>
<dbReference type="Pfam" id="PF00499">
    <property type="entry name" value="Oxidored_q3"/>
    <property type="match status" value="1"/>
</dbReference>
<evidence type="ECO:0000256" key="1">
    <source>
        <dbReference type="RuleBase" id="RU004429"/>
    </source>
</evidence>
<feature type="transmembrane region" description="Helical" evidence="1">
    <location>
        <begin position="16"/>
        <end position="36"/>
    </location>
</feature>
<dbReference type="OrthoDB" id="13239at2"/>
<organism evidence="3 4">
    <name type="scientific">Schaalia turicensis</name>
    <dbReference type="NCBI Taxonomy" id="131111"/>
    <lineage>
        <taxon>Bacteria</taxon>
        <taxon>Bacillati</taxon>
        <taxon>Actinomycetota</taxon>
        <taxon>Actinomycetes</taxon>
        <taxon>Actinomycetales</taxon>
        <taxon>Actinomycetaceae</taxon>
        <taxon>Schaalia</taxon>
    </lineage>
</organism>
<feature type="compositionally biased region" description="Low complexity" evidence="2">
    <location>
        <begin position="307"/>
        <end position="317"/>
    </location>
</feature>
<dbReference type="EMBL" id="PKKJ01000006">
    <property type="protein sequence ID" value="PKY66092.1"/>
    <property type="molecule type" value="Genomic_DNA"/>
</dbReference>
<evidence type="ECO:0000313" key="4">
    <source>
        <dbReference type="Proteomes" id="UP000234545"/>
    </source>
</evidence>
<dbReference type="PANTHER" id="PTHR33269">
    <property type="entry name" value="NADH-UBIQUINONE OXIDOREDUCTASE CHAIN 6"/>
    <property type="match status" value="1"/>
</dbReference>
<feature type="region of interest" description="Disordered" evidence="2">
    <location>
        <begin position="283"/>
        <end position="325"/>
    </location>
</feature>
<reference evidence="3 4" key="1">
    <citation type="submission" date="2017-12" db="EMBL/GenBank/DDBJ databases">
        <title>Phylogenetic diversity of female urinary microbiome.</title>
        <authorList>
            <person name="Thomas-White K."/>
            <person name="Wolfe A.J."/>
        </authorList>
    </citation>
    <scope>NUCLEOTIDE SEQUENCE [LARGE SCALE GENOMIC DNA]</scope>
    <source>
        <strain evidence="3 4">UMB0250</strain>
    </source>
</reference>
<dbReference type="EC" id="7.1.1.-" evidence="1"/>
<sequence>MNLLATWPEMASTGEAVLFACTAIVMVVCALGVLFFKKAAYAAISMVGVMLGLAVLYLTQQVPFLGVVQIVVYTGAIMMLFLFVIMMIGLGATDDYATQSRGSIIAAVIAGLGLAVIIAATLGHTKFTADAKGLVPADPYSNEPIESLATTLFSQHWLTMEVAGALLITAAIGAMLLTHSDNLGPKISQEETAKAKMRAFAESGRRIGQLPAPGVYAHTNAADVPAISGETLGPIEESVPRVIRVRGLERSIDQVDHDVAQSLMLARTGDTIDSPFAQFASQTVERSGSWGMPGPAAPTGLDQPVGPADAADAEAPAQNKEEEEK</sequence>
<keyword evidence="1" id="KW-0472">Membrane</keyword>
<evidence type="ECO:0000256" key="2">
    <source>
        <dbReference type="SAM" id="MobiDB-lite"/>
    </source>
</evidence>